<feature type="transmembrane region" description="Helical" evidence="1">
    <location>
        <begin position="169"/>
        <end position="202"/>
    </location>
</feature>
<accession>A0A1H9X8V0</accession>
<dbReference type="RefSeq" id="WP_074759034.1">
    <property type="nucleotide sequence ID" value="NZ_FOGJ01000048.1"/>
</dbReference>
<evidence type="ECO:0008006" key="4">
    <source>
        <dbReference type="Google" id="ProtNLM"/>
    </source>
</evidence>
<reference evidence="2 3" key="1">
    <citation type="submission" date="2016-10" db="EMBL/GenBank/DDBJ databases">
        <authorList>
            <person name="de Groot N.N."/>
        </authorList>
    </citation>
    <scope>NUCLEOTIDE SEQUENCE [LARGE SCALE GENOMIC DNA]</scope>
    <source>
        <strain evidence="2 3">AR40</strain>
    </source>
</reference>
<protein>
    <recommendedName>
        <fullName evidence="4">Glycosyltransferase RgtA/B/C/D-like domain-containing protein</fullName>
    </recommendedName>
</protein>
<feature type="transmembrane region" description="Helical" evidence="1">
    <location>
        <begin position="140"/>
        <end position="157"/>
    </location>
</feature>
<feature type="transmembrane region" description="Helical" evidence="1">
    <location>
        <begin position="318"/>
        <end position="340"/>
    </location>
</feature>
<feature type="transmembrane region" description="Helical" evidence="1">
    <location>
        <begin position="361"/>
        <end position="383"/>
    </location>
</feature>
<dbReference type="OrthoDB" id="2005760at2"/>
<keyword evidence="1" id="KW-0472">Membrane</keyword>
<keyword evidence="1" id="KW-0812">Transmembrane</keyword>
<name>A0A1H9X8V0_BUTFI</name>
<dbReference type="EMBL" id="FOGJ01000048">
    <property type="protein sequence ID" value="SES42297.1"/>
    <property type="molecule type" value="Genomic_DNA"/>
</dbReference>
<organism evidence="2 3">
    <name type="scientific">Butyrivibrio fibrisolvens</name>
    <dbReference type="NCBI Taxonomy" id="831"/>
    <lineage>
        <taxon>Bacteria</taxon>
        <taxon>Bacillati</taxon>
        <taxon>Bacillota</taxon>
        <taxon>Clostridia</taxon>
        <taxon>Lachnospirales</taxon>
        <taxon>Lachnospiraceae</taxon>
        <taxon>Butyrivibrio</taxon>
    </lineage>
</organism>
<feature type="transmembrane region" description="Helical" evidence="1">
    <location>
        <begin position="260"/>
        <end position="282"/>
    </location>
</feature>
<evidence type="ECO:0000313" key="3">
    <source>
        <dbReference type="Proteomes" id="UP000182584"/>
    </source>
</evidence>
<feature type="transmembrane region" description="Helical" evidence="1">
    <location>
        <begin position="116"/>
        <end position="133"/>
    </location>
</feature>
<gene>
    <name evidence="2" type="ORF">SAMN04487884_1482</name>
</gene>
<dbReference type="AlphaFoldDB" id="A0A1H9X8V0"/>
<feature type="transmembrane region" description="Helical" evidence="1">
    <location>
        <begin position="26"/>
        <end position="44"/>
    </location>
</feature>
<evidence type="ECO:0000256" key="1">
    <source>
        <dbReference type="SAM" id="Phobius"/>
    </source>
</evidence>
<sequence>MMHLSNVNKKNDNCNFNYERLKIWKFCFFLLFIFIQICVCIKIAEKKNVVFCDEIYSYGLANSEDYSRLNYTSFNDYSDSNWVSEDYYLNFVLVNRDTDLSFKAPYVNQESDVHPPLYYCLLHFVCFLFAGSYTKWIGIGLNLFVLFFLDILLYYIADYIFDRNYTDTVLAVALWSFSAAGLSNILFIRMYLLLTFFMLAYIAIHIHIIKRKRCSTRDLLLLFTCVIFGGLTHYYFYVYVFFFSVHIGIYLLFTKKIKMLAIYYIDQSMAFLLNFLIFPATFTHVFNRNRGTEVLDNLGGSNREECFEYYCDKINKSFFAGTIKVFVVIGLMLILYRLFLNIIDDWIGKKRMERNCPFDGGIYRIIIITIIILSALGFAYVAIVGSGFMQNRYIYPIYPFFSLIVIAFFHRIISNITSQSMIKALAKVVLVTAMCIGSIKIYHIDYFYPDYPAIEEKANTIKGYDCLQYFGKRWVDLYGAFDLKLLYDESYFFNDNDISNMQEILNKRKTQDNLVVSFSDKCSDETVDKIIHQIMEVTGHTDYQLVYNYYLKVYKLK</sequence>
<feature type="transmembrane region" description="Helical" evidence="1">
    <location>
        <begin position="214"/>
        <end position="230"/>
    </location>
</feature>
<keyword evidence="1" id="KW-1133">Transmembrane helix</keyword>
<proteinExistence type="predicted"/>
<dbReference type="Proteomes" id="UP000182584">
    <property type="component" value="Unassembled WGS sequence"/>
</dbReference>
<evidence type="ECO:0000313" key="2">
    <source>
        <dbReference type="EMBL" id="SES42297.1"/>
    </source>
</evidence>
<feature type="transmembrane region" description="Helical" evidence="1">
    <location>
        <begin position="395"/>
        <end position="413"/>
    </location>
</feature>